<keyword evidence="3" id="KW-1185">Reference proteome</keyword>
<dbReference type="STRING" id="1195763.ABT56_09565"/>
<gene>
    <name evidence="2" type="ORF">ABT56_09565</name>
</gene>
<dbReference type="PATRIC" id="fig|1195763.3.peg.2019"/>
<dbReference type="AlphaFoldDB" id="A0A0J1JVF3"/>
<comment type="caution">
    <text evidence="2">The sequence shown here is derived from an EMBL/GenBank/DDBJ whole genome shotgun (WGS) entry which is preliminary data.</text>
</comment>
<dbReference type="Pfam" id="PF07603">
    <property type="entry name" value="Lcl_C"/>
    <property type="match status" value="1"/>
</dbReference>
<feature type="domain" description="Lcl C-terminal" evidence="1">
    <location>
        <begin position="298"/>
        <end position="434"/>
    </location>
</feature>
<name>A0A0J1JVF3_9GAMM</name>
<dbReference type="RefSeq" id="WP_047878643.1">
    <property type="nucleotide sequence ID" value="NZ_LDOT01000011.1"/>
</dbReference>
<proteinExistence type="predicted"/>
<accession>A0A0J1JVF3</accession>
<dbReference type="OrthoDB" id="9815730at2"/>
<evidence type="ECO:0000313" key="2">
    <source>
        <dbReference type="EMBL" id="KLV06267.1"/>
    </source>
</evidence>
<dbReference type="InterPro" id="IPR011460">
    <property type="entry name" value="Lcl_C"/>
</dbReference>
<evidence type="ECO:0000313" key="3">
    <source>
        <dbReference type="Proteomes" id="UP000036097"/>
    </source>
</evidence>
<dbReference type="EMBL" id="LDOT01000011">
    <property type="protein sequence ID" value="KLV06267.1"/>
    <property type="molecule type" value="Genomic_DNA"/>
</dbReference>
<protein>
    <recommendedName>
        <fullName evidence="1">Lcl C-terminal domain-containing protein</fullName>
    </recommendedName>
</protein>
<evidence type="ECO:0000259" key="1">
    <source>
        <dbReference type="Pfam" id="PF07603"/>
    </source>
</evidence>
<organism evidence="2 3">
    <name type="scientific">Photobacterium aquae</name>
    <dbReference type="NCBI Taxonomy" id="1195763"/>
    <lineage>
        <taxon>Bacteria</taxon>
        <taxon>Pseudomonadati</taxon>
        <taxon>Pseudomonadota</taxon>
        <taxon>Gammaproteobacteria</taxon>
        <taxon>Vibrionales</taxon>
        <taxon>Vibrionaceae</taxon>
        <taxon>Photobacterium</taxon>
    </lineage>
</organism>
<dbReference type="Proteomes" id="UP000036097">
    <property type="component" value="Unassembled WGS sequence"/>
</dbReference>
<dbReference type="PROSITE" id="PS51257">
    <property type="entry name" value="PROKAR_LIPOPROTEIN"/>
    <property type="match status" value="1"/>
</dbReference>
<reference evidence="2 3" key="1">
    <citation type="submission" date="2015-05" db="EMBL/GenBank/DDBJ databases">
        <title>Photobacterium galathea sp. nov.</title>
        <authorList>
            <person name="Machado H."/>
            <person name="Gram L."/>
        </authorList>
    </citation>
    <scope>NUCLEOTIDE SEQUENCE [LARGE SCALE GENOMIC DNA]</scope>
    <source>
        <strain evidence="2 3">CGMCC 1.12159</strain>
    </source>
</reference>
<sequence length="485" mass="51383">MKITQLALLPVAITLALTGCGGSGDDSGSNSGSPVAPTYEVSGNLSATNAAMPFTVCADIDRNWSCDSNEPSVQSEHPAFVLKSADIKIKTSPLLVVASLAHGEKSATAGRVRLATPAVGESQASQINGITTLVMGEMLLGSNQEQAVASVAANLSALEIPVPADLLAQSDDAALADIDRELVTVLANMAKRSESYDTLVAGTTKGLAIYGQSILDGTLSERHYDELASLGAIAQRGHNDTGLTKSLNLATGQMTEDADPGAPGQDASYGLDVTDGGFKFVKLDGNGQPLADDSTQWQCVKDERTGLVWEHKADDRGSYRDKHRQFAFETASHKPHPAELAMASCQSDGLGVCSTQEYVDRLNEARLCGKSNWRLPTFNEQFDLLDFGETATDASGNTYGLDVAYFDDLVTGAGELPYGMYWSSTQMRSDPAYTTGKQIPLLSQMTVIEDSTMLGDISAGYSVCEASQSEECYSPTVIQARMVAQ</sequence>